<proteinExistence type="predicted"/>
<evidence type="ECO:0000256" key="1">
    <source>
        <dbReference type="SAM" id="MobiDB-lite"/>
    </source>
</evidence>
<dbReference type="GO" id="GO:0034236">
    <property type="term" value="F:protein kinase A catalytic subunit binding"/>
    <property type="evidence" value="ECO:0007669"/>
    <property type="project" value="TreeGrafter"/>
</dbReference>
<dbReference type="Pfam" id="PF00027">
    <property type="entry name" value="cNMP_binding"/>
    <property type="match status" value="2"/>
</dbReference>
<protein>
    <recommendedName>
        <fullName evidence="2">Cyclic nucleotide-binding domain-containing protein</fullName>
    </recommendedName>
</protein>
<dbReference type="InterPro" id="IPR014710">
    <property type="entry name" value="RmlC-like_jellyroll"/>
</dbReference>
<feature type="region of interest" description="Disordered" evidence="1">
    <location>
        <begin position="741"/>
        <end position="768"/>
    </location>
</feature>
<dbReference type="Proteomes" id="UP001178507">
    <property type="component" value="Unassembled WGS sequence"/>
</dbReference>
<dbReference type="Gene3D" id="2.60.120.10">
    <property type="entry name" value="Jelly Rolls"/>
    <property type="match status" value="2"/>
</dbReference>
<dbReference type="AlphaFoldDB" id="A0AA36NDU2"/>
<feature type="domain" description="Cyclic nucleotide-binding" evidence="2">
    <location>
        <begin position="275"/>
        <end position="400"/>
    </location>
</feature>
<dbReference type="InterPro" id="IPR018488">
    <property type="entry name" value="cNMP-bd_CS"/>
</dbReference>
<gene>
    <name evidence="3" type="ORF">EVOR1521_LOCUS26091</name>
</gene>
<dbReference type="SUPFAM" id="SSF51206">
    <property type="entry name" value="cAMP-binding domain-like"/>
    <property type="match status" value="2"/>
</dbReference>
<dbReference type="EMBL" id="CAUJNA010003494">
    <property type="protein sequence ID" value="CAJ1403417.1"/>
    <property type="molecule type" value="Genomic_DNA"/>
</dbReference>
<dbReference type="GO" id="GO:0004862">
    <property type="term" value="F:cAMP-dependent protein kinase inhibitor activity"/>
    <property type="evidence" value="ECO:0007669"/>
    <property type="project" value="TreeGrafter"/>
</dbReference>
<dbReference type="PRINTS" id="PR00103">
    <property type="entry name" value="CAMPKINASE"/>
</dbReference>
<dbReference type="CDD" id="cd00038">
    <property type="entry name" value="CAP_ED"/>
    <property type="match status" value="2"/>
</dbReference>
<comment type="caution">
    <text evidence="3">The sequence shown here is derived from an EMBL/GenBank/DDBJ whole genome shotgun (WGS) entry which is preliminary data.</text>
</comment>
<evidence type="ECO:0000259" key="2">
    <source>
        <dbReference type="PROSITE" id="PS50042"/>
    </source>
</evidence>
<reference evidence="3" key="1">
    <citation type="submission" date="2023-08" db="EMBL/GenBank/DDBJ databases">
        <authorList>
            <person name="Chen Y."/>
            <person name="Shah S."/>
            <person name="Dougan E. K."/>
            <person name="Thang M."/>
            <person name="Chan C."/>
        </authorList>
    </citation>
    <scope>NUCLEOTIDE SEQUENCE</scope>
</reference>
<organism evidence="3 4">
    <name type="scientific">Effrenium voratum</name>
    <dbReference type="NCBI Taxonomy" id="2562239"/>
    <lineage>
        <taxon>Eukaryota</taxon>
        <taxon>Sar</taxon>
        <taxon>Alveolata</taxon>
        <taxon>Dinophyceae</taxon>
        <taxon>Suessiales</taxon>
        <taxon>Symbiodiniaceae</taxon>
        <taxon>Effrenium</taxon>
    </lineage>
</organism>
<name>A0AA36NDU2_9DINO</name>
<dbReference type="InterPro" id="IPR050503">
    <property type="entry name" value="cAMP-dep_PK_reg_su-like"/>
</dbReference>
<dbReference type="PANTHER" id="PTHR11635">
    <property type="entry name" value="CAMP-DEPENDENT PROTEIN KINASE REGULATORY CHAIN"/>
    <property type="match status" value="1"/>
</dbReference>
<dbReference type="InterPro" id="IPR000595">
    <property type="entry name" value="cNMP-bd_dom"/>
</dbReference>
<feature type="domain" description="Cyclic nucleotide-binding" evidence="2">
    <location>
        <begin position="141"/>
        <end position="271"/>
    </location>
</feature>
<dbReference type="GO" id="GO:0030552">
    <property type="term" value="F:cAMP binding"/>
    <property type="evidence" value="ECO:0007669"/>
    <property type="project" value="TreeGrafter"/>
</dbReference>
<dbReference type="InterPro" id="IPR018490">
    <property type="entry name" value="cNMP-bd_dom_sf"/>
</dbReference>
<evidence type="ECO:0000313" key="3">
    <source>
        <dbReference type="EMBL" id="CAJ1403417.1"/>
    </source>
</evidence>
<accession>A0AA36NDU2</accession>
<dbReference type="PANTHER" id="PTHR11635:SF152">
    <property type="entry name" value="CAMP-DEPENDENT PROTEIN KINASE TYPE I REGULATORY SUBUNIT-RELATED"/>
    <property type="match status" value="1"/>
</dbReference>
<keyword evidence="4" id="KW-1185">Reference proteome</keyword>
<dbReference type="GO" id="GO:0005952">
    <property type="term" value="C:cAMP-dependent protein kinase complex"/>
    <property type="evidence" value="ECO:0007669"/>
    <property type="project" value="InterPro"/>
</dbReference>
<dbReference type="PROSITE" id="PS50042">
    <property type="entry name" value="CNMP_BINDING_3"/>
    <property type="match status" value="2"/>
</dbReference>
<dbReference type="PROSITE" id="PS00888">
    <property type="entry name" value="CNMP_BINDING_1"/>
    <property type="match status" value="1"/>
</dbReference>
<evidence type="ECO:0000313" key="4">
    <source>
        <dbReference type="Proteomes" id="UP001178507"/>
    </source>
</evidence>
<sequence length="768" mass="86365">MQREISGPGTRDCQALPSPRQVTFQAREAPEPELKVAKDMAHMVPCRTLTAGRMPSMRQIDDYPEGEPGSEAFDRMDYHSETECSDVEELEPAALTTRRGGVSAIPTGAFNVRFVNWVSPMFEKDKSHQEFLLRSLAKCPFFWELDKEILQALVDTMEIEEFQPGEAVYTKGDVGRSGYVLIAGHLTAETDATELGNVLRRSSRSEVDVKPGDFFGEHTMLWGFRRRMTVIASKDCDTPAVAGKLKRDVYFNIVTRSAMHERSKREKYLRTGVPMFETFDSELITTIADIMRKRSFAPGEKIVQQGEEGGEFFIILKGECVATIKVAKVGADGFEEHPVRYYNKGERFGELAFINRTPRAATVTANTNVTVLSLDRAVFERVVGSLDIKQKENYASDPRKILADFYSPGTGLGPCGAVPHSATSKSSAWFAVYRPTSRDALAKMLNLSAVGKGLNVKGKSAKRNQLSGFVPFVQISSNQHKRKLGPSPLNSRVTVYFQTHEAAELARLELDKVMRELSHLDLEPITSEDSYEVWGLEVPERVLREAFIDRQDVTFQVGWETGRASEPAFMEMNLHAIRSRSLPKVVLYQYDNCNPMNPHGLLIAYAEAKVKPVVSDFDTFTIGSRGMVYEPICEEQCALMRWSLDCTERILRHPGHQGWNSRWLEVLEKADKEGFHPEIPEFGFGDPTSYRLTKAVIEATKMCGAVRHGAECFNFYFPQELDCEYLIIWDGFDGKPWAYRNASGDSTRKPPARTDQGDPKGWKKAGSR</sequence>
<dbReference type="SMART" id="SM00100">
    <property type="entry name" value="cNMP"/>
    <property type="match status" value="2"/>
</dbReference>
<feature type="region of interest" description="Disordered" evidence="1">
    <location>
        <begin position="1"/>
        <end position="25"/>
    </location>
</feature>
<dbReference type="GO" id="GO:0005829">
    <property type="term" value="C:cytosol"/>
    <property type="evidence" value="ECO:0007669"/>
    <property type="project" value="TreeGrafter"/>
</dbReference>